<proteinExistence type="predicted"/>
<keyword evidence="2" id="KW-1185">Reference proteome</keyword>
<dbReference type="RefSeq" id="WP_050606929.1">
    <property type="nucleotide sequence ID" value="NZ_CABKUB010000006.1"/>
</dbReference>
<dbReference type="AlphaFoldDB" id="A0A6M0R6J7"/>
<evidence type="ECO:0000313" key="2">
    <source>
        <dbReference type="Proteomes" id="UP000473885"/>
    </source>
</evidence>
<name>A0A6M0R6J7_9CLOT</name>
<sequence>MWIFFIFIIISAVSLYICRNNYKNRSIELYNNLKNFNQEIEELYYSMPNNHQEKFLSLLNPKWKNNFLSILTRNFNYANNVWALQNQIAEQEELFIALQKFSGKI</sequence>
<evidence type="ECO:0008006" key="3">
    <source>
        <dbReference type="Google" id="ProtNLM"/>
    </source>
</evidence>
<evidence type="ECO:0000313" key="1">
    <source>
        <dbReference type="EMBL" id="NEZ45816.1"/>
    </source>
</evidence>
<gene>
    <name evidence="1" type="ORF">FDF74_01165</name>
</gene>
<accession>A0A6M0R6J7</accession>
<dbReference type="EMBL" id="SXDP01000001">
    <property type="protein sequence ID" value="NEZ45816.1"/>
    <property type="molecule type" value="Genomic_DNA"/>
</dbReference>
<dbReference type="OrthoDB" id="1928926at2"/>
<organism evidence="1 2">
    <name type="scientific">Clostridium niameyense</name>
    <dbReference type="NCBI Taxonomy" id="1622073"/>
    <lineage>
        <taxon>Bacteria</taxon>
        <taxon>Bacillati</taxon>
        <taxon>Bacillota</taxon>
        <taxon>Clostridia</taxon>
        <taxon>Eubacteriales</taxon>
        <taxon>Clostridiaceae</taxon>
        <taxon>Clostridium</taxon>
    </lineage>
</organism>
<protein>
    <recommendedName>
        <fullName evidence="3">DUF4363 family protein</fullName>
    </recommendedName>
</protein>
<dbReference type="Proteomes" id="UP000473885">
    <property type="component" value="Unassembled WGS sequence"/>
</dbReference>
<comment type="caution">
    <text evidence="1">The sequence shown here is derived from an EMBL/GenBank/DDBJ whole genome shotgun (WGS) entry which is preliminary data.</text>
</comment>
<reference evidence="1 2" key="1">
    <citation type="submission" date="2019-04" db="EMBL/GenBank/DDBJ databases">
        <title>Genome sequencing of Clostridium botulinum Groups I-IV and Clostridium butyricum.</title>
        <authorList>
            <person name="Brunt J."/>
            <person name="Van Vliet A.H.M."/>
            <person name="Stringer S.C."/>
            <person name="Carter A.T."/>
            <person name="Peck M.W."/>
        </authorList>
    </citation>
    <scope>NUCLEOTIDE SEQUENCE [LARGE SCALE GENOMIC DNA]</scope>
    <source>
        <strain evidence="1 2">IFR 18/094</strain>
    </source>
</reference>